<evidence type="ECO:0000313" key="5">
    <source>
        <dbReference type="EMBL" id="GFO31224.1"/>
    </source>
</evidence>
<reference evidence="5 6" key="1">
    <citation type="journal article" date="2021" name="Elife">
        <title>Chloroplast acquisition without the gene transfer in kleptoplastic sea slugs, Plakobranchus ocellatus.</title>
        <authorList>
            <person name="Maeda T."/>
            <person name="Takahashi S."/>
            <person name="Yoshida T."/>
            <person name="Shimamura S."/>
            <person name="Takaki Y."/>
            <person name="Nagai Y."/>
            <person name="Toyoda A."/>
            <person name="Suzuki Y."/>
            <person name="Arimoto A."/>
            <person name="Ishii H."/>
            <person name="Satoh N."/>
            <person name="Nishiyama T."/>
            <person name="Hasebe M."/>
            <person name="Maruyama T."/>
            <person name="Minagawa J."/>
            <person name="Obokata J."/>
            <person name="Shigenobu S."/>
        </authorList>
    </citation>
    <scope>NUCLEOTIDE SEQUENCE [LARGE SCALE GENOMIC DNA]</scope>
</reference>
<dbReference type="GO" id="GO:0003697">
    <property type="term" value="F:single-stranded DNA binding"/>
    <property type="evidence" value="ECO:0007669"/>
    <property type="project" value="TreeGrafter"/>
</dbReference>
<keyword evidence="6" id="KW-1185">Reference proteome</keyword>
<evidence type="ECO:0000259" key="3">
    <source>
        <dbReference type="Pfam" id="PF14551"/>
    </source>
</evidence>
<comment type="similarity">
    <text evidence="2">Belongs to the MCM family.</text>
</comment>
<protein>
    <recommendedName>
        <fullName evidence="2">DNA replication licensing factor MCM7</fullName>
        <ecNumber evidence="2">3.6.4.12</ecNumber>
    </recommendedName>
</protein>
<comment type="caution">
    <text evidence="5">The sequence shown here is derived from an EMBL/GenBank/DDBJ whole genome shotgun (WGS) entry which is preliminary data.</text>
</comment>
<dbReference type="Gene3D" id="3.30.1640.10">
    <property type="entry name" value="mini-chromosome maintenance (MCM) complex, chain A, domain 1"/>
    <property type="match status" value="1"/>
</dbReference>
<keyword evidence="2" id="KW-0378">Hydrolase</keyword>
<evidence type="ECO:0000313" key="6">
    <source>
        <dbReference type="Proteomes" id="UP000735302"/>
    </source>
</evidence>
<comment type="subcellular location">
    <subcellularLocation>
        <location evidence="2">Nucleus</location>
    </subcellularLocation>
</comment>
<name>A0AAV4CJB4_9GAST</name>
<dbReference type="AlphaFoldDB" id="A0AAV4CJB4"/>
<evidence type="ECO:0000256" key="1">
    <source>
        <dbReference type="ARBA" id="ARBA00023306"/>
    </source>
</evidence>
<feature type="domain" description="MCM N-terminal" evidence="3">
    <location>
        <begin position="10"/>
        <end position="103"/>
    </location>
</feature>
<dbReference type="GO" id="GO:0005524">
    <property type="term" value="F:ATP binding"/>
    <property type="evidence" value="ECO:0007669"/>
    <property type="project" value="UniProtKB-KW"/>
</dbReference>
<gene>
    <name evidence="2" type="primary">MCM7</name>
    <name evidence="5" type="ORF">PoB_005772900</name>
</gene>
<keyword evidence="2" id="KW-0547">Nucleotide-binding</keyword>
<keyword evidence="2" id="KW-0067">ATP-binding</keyword>
<evidence type="ECO:0000259" key="4">
    <source>
        <dbReference type="Pfam" id="PF17207"/>
    </source>
</evidence>
<dbReference type="GO" id="GO:0017116">
    <property type="term" value="F:single-stranded DNA helicase activity"/>
    <property type="evidence" value="ECO:0007669"/>
    <property type="project" value="TreeGrafter"/>
</dbReference>
<dbReference type="Gene3D" id="2.20.28.10">
    <property type="match status" value="1"/>
</dbReference>
<dbReference type="Proteomes" id="UP000735302">
    <property type="component" value="Unassembled WGS sequence"/>
</dbReference>
<dbReference type="GO" id="GO:0016787">
    <property type="term" value="F:hydrolase activity"/>
    <property type="evidence" value="ECO:0007669"/>
    <property type="project" value="UniProtKB-KW"/>
</dbReference>
<dbReference type="GO" id="GO:0005634">
    <property type="term" value="C:nucleus"/>
    <property type="evidence" value="ECO:0007669"/>
    <property type="project" value="UniProtKB-SubCell"/>
</dbReference>
<dbReference type="InterPro" id="IPR012340">
    <property type="entry name" value="NA-bd_OB-fold"/>
</dbReference>
<dbReference type="InterPro" id="IPR027925">
    <property type="entry name" value="MCM_N"/>
</dbReference>
<keyword evidence="2" id="KW-0235">DNA replication</keyword>
<dbReference type="EC" id="3.6.4.12" evidence="2"/>
<organism evidence="5 6">
    <name type="scientific">Plakobranchus ocellatus</name>
    <dbReference type="NCBI Taxonomy" id="259542"/>
    <lineage>
        <taxon>Eukaryota</taxon>
        <taxon>Metazoa</taxon>
        <taxon>Spiralia</taxon>
        <taxon>Lophotrochozoa</taxon>
        <taxon>Mollusca</taxon>
        <taxon>Gastropoda</taxon>
        <taxon>Heterobranchia</taxon>
        <taxon>Euthyneura</taxon>
        <taxon>Panpulmonata</taxon>
        <taxon>Sacoglossa</taxon>
        <taxon>Placobranchoidea</taxon>
        <taxon>Plakobranchidae</taxon>
        <taxon>Plakobranchus</taxon>
    </lineage>
</organism>
<dbReference type="EMBL" id="BLXT01006360">
    <property type="protein sequence ID" value="GFO31224.1"/>
    <property type="molecule type" value="Genomic_DNA"/>
</dbReference>
<accession>A0AAV4CJB4</accession>
<feature type="domain" description="MCM OB" evidence="4">
    <location>
        <begin position="150"/>
        <end position="194"/>
    </location>
</feature>
<evidence type="ECO:0000256" key="2">
    <source>
        <dbReference type="RuleBase" id="RU365012"/>
    </source>
</evidence>
<dbReference type="PANTHER" id="PTHR11630:SF26">
    <property type="entry name" value="DNA REPLICATION LICENSING FACTOR MCM7"/>
    <property type="match status" value="1"/>
</dbReference>
<comment type="catalytic activity">
    <reaction evidence="2">
        <text>ATP + H2O = ADP + phosphate + H(+)</text>
        <dbReference type="Rhea" id="RHEA:13065"/>
        <dbReference type="ChEBI" id="CHEBI:15377"/>
        <dbReference type="ChEBI" id="CHEBI:15378"/>
        <dbReference type="ChEBI" id="CHEBI:30616"/>
        <dbReference type="ChEBI" id="CHEBI:43474"/>
        <dbReference type="ChEBI" id="CHEBI:456216"/>
        <dbReference type="EC" id="3.6.4.12"/>
    </reaction>
</comment>
<dbReference type="SUPFAM" id="SSF50249">
    <property type="entry name" value="Nucleic acid-binding proteins"/>
    <property type="match status" value="1"/>
</dbReference>
<sequence length="250" mass="28436">MAPRDYAAEKEKITTFLKDYYKDTSNGAKEFIYASQLTKLAHREHVALTIDIDDVSDFDPDLGEAVVENARRYVQLFGDAVYELLPEYKQREVQNRDALDVYIEHRLLMEQRNHPNEEITRDPRTKYPPELIRRFEIFFKAPTAQKFAAIREIKAQNIGKLVSVKGIVTRATEVKPMMTVATYTCDTCGNETYQPFHANPFSNNGVRTFKIYAPSYFNVPHFGGAAGAVFRLNNCAPSGIATFICVGTFV</sequence>
<dbReference type="PANTHER" id="PTHR11630">
    <property type="entry name" value="DNA REPLICATION LICENSING FACTOR MCM FAMILY MEMBER"/>
    <property type="match status" value="1"/>
</dbReference>
<keyword evidence="2 5" id="KW-0347">Helicase</keyword>
<dbReference type="InterPro" id="IPR033762">
    <property type="entry name" value="MCM_OB"/>
</dbReference>
<keyword evidence="2" id="KW-0539">Nucleus</keyword>
<dbReference type="Gene3D" id="2.40.50.140">
    <property type="entry name" value="Nucleic acid-binding proteins"/>
    <property type="match status" value="1"/>
</dbReference>
<dbReference type="Pfam" id="PF17207">
    <property type="entry name" value="MCM_OB"/>
    <property type="match status" value="1"/>
</dbReference>
<dbReference type="GO" id="GO:0000727">
    <property type="term" value="P:double-strand break repair via break-induced replication"/>
    <property type="evidence" value="ECO:0007669"/>
    <property type="project" value="TreeGrafter"/>
</dbReference>
<dbReference type="FunFam" id="3.30.1640.10:FF:000007">
    <property type="entry name" value="DNA replication licensing factor MCM7"/>
    <property type="match status" value="1"/>
</dbReference>
<dbReference type="PRINTS" id="PR01663">
    <property type="entry name" value="MCMPROTEIN7"/>
</dbReference>
<proteinExistence type="inferred from homology"/>
<comment type="function">
    <text evidence="2">Acts as component of the MCM2-7 complex (MCM complex) which is the replicative helicase essential for 'once per cell cycle' DNA replication initiation and elongation in eukaryotic cells. The active ATPase sites in the MCM2-7 ring are formed through the interaction surfaces of two neighboring subunits such that a critical structure of a conserved arginine finger motif is provided in trans relative to the ATP-binding site of the Walker A box of the adjacent subunit. The six ATPase active sites, however, are likely to contribute differentially to the complex helicase activity.</text>
</comment>
<dbReference type="InterPro" id="IPR008050">
    <property type="entry name" value="MCM7"/>
</dbReference>
<dbReference type="Pfam" id="PF14551">
    <property type="entry name" value="MCM_N"/>
    <property type="match status" value="1"/>
</dbReference>
<dbReference type="GO" id="GO:0006271">
    <property type="term" value="P:DNA strand elongation involved in DNA replication"/>
    <property type="evidence" value="ECO:0007669"/>
    <property type="project" value="TreeGrafter"/>
</dbReference>
<dbReference type="InterPro" id="IPR031327">
    <property type="entry name" value="MCM"/>
</dbReference>
<keyword evidence="2" id="KW-0238">DNA-binding</keyword>
<dbReference type="GO" id="GO:0006270">
    <property type="term" value="P:DNA replication initiation"/>
    <property type="evidence" value="ECO:0007669"/>
    <property type="project" value="InterPro"/>
</dbReference>
<dbReference type="GO" id="GO:0042555">
    <property type="term" value="C:MCM complex"/>
    <property type="evidence" value="ECO:0007669"/>
    <property type="project" value="InterPro"/>
</dbReference>
<keyword evidence="1 2" id="KW-0131">Cell cycle</keyword>